<keyword evidence="1" id="KW-1133">Transmembrane helix</keyword>
<dbReference type="RefSeq" id="WP_249299808.1">
    <property type="nucleotide sequence ID" value="NZ_JACRSP010000002.1"/>
</dbReference>
<organism evidence="2 3">
    <name type="scientific">Feifania hominis</name>
    <dbReference type="NCBI Taxonomy" id="2763660"/>
    <lineage>
        <taxon>Bacteria</taxon>
        <taxon>Bacillati</taxon>
        <taxon>Bacillota</taxon>
        <taxon>Clostridia</taxon>
        <taxon>Eubacteriales</taxon>
        <taxon>Feifaniaceae</taxon>
        <taxon>Feifania</taxon>
    </lineage>
</organism>
<feature type="transmembrane region" description="Helical" evidence="1">
    <location>
        <begin position="20"/>
        <end position="40"/>
    </location>
</feature>
<dbReference type="EMBL" id="JACRSP010000002">
    <property type="protein sequence ID" value="MBC8536053.1"/>
    <property type="molecule type" value="Genomic_DNA"/>
</dbReference>
<evidence type="ECO:0000313" key="3">
    <source>
        <dbReference type="Proteomes" id="UP000620366"/>
    </source>
</evidence>
<sequence>MDLSFLRRQSLLPRNPKKLLLLCAIAAVLLIVALIVTLIARPVVVYENETGGPVLVCIMDDGQASEYTIPILNSIQSEFEGRLTVRQLFAQNNEHASEIAKYSIYHSVDVLPLFVLYGADGGELWYQTGIVEEYVLRNILEMRLK</sequence>
<keyword evidence="1" id="KW-0472">Membrane</keyword>
<evidence type="ECO:0000313" key="2">
    <source>
        <dbReference type="EMBL" id="MBC8536053.1"/>
    </source>
</evidence>
<gene>
    <name evidence="2" type="ORF">H8695_05030</name>
</gene>
<proteinExistence type="predicted"/>
<keyword evidence="1" id="KW-0812">Transmembrane</keyword>
<comment type="caution">
    <text evidence="2">The sequence shown here is derived from an EMBL/GenBank/DDBJ whole genome shotgun (WGS) entry which is preliminary data.</text>
</comment>
<name>A0A926DDE2_9FIRM</name>
<dbReference type="AlphaFoldDB" id="A0A926DDE2"/>
<dbReference type="Proteomes" id="UP000620366">
    <property type="component" value="Unassembled WGS sequence"/>
</dbReference>
<protein>
    <submittedName>
        <fullName evidence="2">Uncharacterized protein</fullName>
    </submittedName>
</protein>
<accession>A0A926DDE2</accession>
<keyword evidence="3" id="KW-1185">Reference proteome</keyword>
<reference evidence="2" key="1">
    <citation type="submission" date="2020-08" db="EMBL/GenBank/DDBJ databases">
        <title>Genome public.</title>
        <authorList>
            <person name="Liu C."/>
            <person name="Sun Q."/>
        </authorList>
    </citation>
    <scope>NUCLEOTIDE SEQUENCE</scope>
    <source>
        <strain evidence="2">BX7</strain>
    </source>
</reference>
<evidence type="ECO:0000256" key="1">
    <source>
        <dbReference type="SAM" id="Phobius"/>
    </source>
</evidence>